<evidence type="ECO:0000256" key="10">
    <source>
        <dbReference type="ARBA" id="ARBA00023235"/>
    </source>
</evidence>
<dbReference type="GO" id="GO:0000724">
    <property type="term" value="P:double-strand break repair via homologous recombination"/>
    <property type="evidence" value="ECO:0007669"/>
    <property type="project" value="UniProtKB-UniRule"/>
</dbReference>
<dbReference type="InterPro" id="IPR011604">
    <property type="entry name" value="PDDEXK-like_dom_sf"/>
</dbReference>
<keyword evidence="1 13" id="KW-0540">Nuclease</keyword>
<dbReference type="InterPro" id="IPR014017">
    <property type="entry name" value="DNA_helicase_UvrD-like_C"/>
</dbReference>
<dbReference type="Gene3D" id="3.90.320.10">
    <property type="match status" value="1"/>
</dbReference>
<evidence type="ECO:0000313" key="17">
    <source>
        <dbReference type="EMBL" id="KRN66177.1"/>
    </source>
</evidence>
<dbReference type="EC" id="5.6.2.4" evidence="13"/>
<keyword evidence="18" id="KW-1185">Reference proteome</keyword>
<dbReference type="InterPro" id="IPR014152">
    <property type="entry name" value="AddA"/>
</dbReference>
<dbReference type="GO" id="GO:0005524">
    <property type="term" value="F:ATP binding"/>
    <property type="evidence" value="ECO:0007669"/>
    <property type="project" value="UniProtKB-UniRule"/>
</dbReference>
<dbReference type="GO" id="GO:0008408">
    <property type="term" value="F:3'-5' exonuclease activity"/>
    <property type="evidence" value="ECO:0007669"/>
    <property type="project" value="UniProtKB-UniRule"/>
</dbReference>
<comment type="function">
    <text evidence="13">The heterodimer acts as both an ATP-dependent DNA helicase and an ATP-dependent, dual-direction single-stranded exonuclease. Recognizes the chi site generating a DNA molecule suitable for the initiation of homologous recombination. The AddA nuclease domain is required for chi fragment generation; this subunit has the helicase and 3' -&gt; 5' nuclease activities.</text>
</comment>
<dbReference type="PROSITE" id="PS51217">
    <property type="entry name" value="UVRD_HELICASE_CTER"/>
    <property type="match status" value="1"/>
</dbReference>
<keyword evidence="2 13" id="KW-0547">Nucleotide-binding</keyword>
<dbReference type="GO" id="GO:0005829">
    <property type="term" value="C:cytosol"/>
    <property type="evidence" value="ECO:0007669"/>
    <property type="project" value="TreeGrafter"/>
</dbReference>
<accession>A0A0R2IMF2</accession>
<dbReference type="OrthoDB" id="9810135at2"/>
<evidence type="ECO:0000259" key="16">
    <source>
        <dbReference type="PROSITE" id="PS51217"/>
    </source>
</evidence>
<keyword evidence="5 13" id="KW-0347">Helicase</keyword>
<evidence type="ECO:0000256" key="4">
    <source>
        <dbReference type="ARBA" id="ARBA00022801"/>
    </source>
</evidence>
<feature type="binding site" evidence="14">
    <location>
        <begin position="25"/>
        <end position="32"/>
    </location>
    <ligand>
        <name>ATP</name>
        <dbReference type="ChEBI" id="CHEBI:30616"/>
    </ligand>
</feature>
<feature type="domain" description="UvrD-like helicase C-terminal" evidence="16">
    <location>
        <begin position="505"/>
        <end position="807"/>
    </location>
</feature>
<dbReference type="PATRIC" id="fig|319652.3.peg.1438"/>
<evidence type="ECO:0000256" key="6">
    <source>
        <dbReference type="ARBA" id="ARBA00022839"/>
    </source>
</evidence>
<reference evidence="17 18" key="1">
    <citation type="journal article" date="2015" name="Genome Announc.">
        <title>Expanding the biotechnology potential of lactobacilli through comparative genomics of 213 strains and associated genera.</title>
        <authorList>
            <person name="Sun Z."/>
            <person name="Harris H.M."/>
            <person name="McCann A."/>
            <person name="Guo C."/>
            <person name="Argimon S."/>
            <person name="Zhang W."/>
            <person name="Yang X."/>
            <person name="Jeffery I.B."/>
            <person name="Cooney J.C."/>
            <person name="Kagawa T.F."/>
            <person name="Liu W."/>
            <person name="Song Y."/>
            <person name="Salvetti E."/>
            <person name="Wrobel A."/>
            <person name="Rasinkangas P."/>
            <person name="Parkhill J."/>
            <person name="Rea M.C."/>
            <person name="O'Sullivan O."/>
            <person name="Ritari J."/>
            <person name="Douillard F.P."/>
            <person name="Paul Ross R."/>
            <person name="Yang R."/>
            <person name="Briner A.E."/>
            <person name="Felis G.E."/>
            <person name="de Vos W.M."/>
            <person name="Barrangou R."/>
            <person name="Klaenhammer T.R."/>
            <person name="Caufield P.W."/>
            <person name="Cui Y."/>
            <person name="Zhang H."/>
            <person name="O'Toole P.W."/>
        </authorList>
    </citation>
    <scope>NUCLEOTIDE SEQUENCE [LARGE SCALE GENOMIC DNA]</scope>
    <source>
        <strain evidence="17 18">DSM 17757</strain>
    </source>
</reference>
<evidence type="ECO:0000256" key="13">
    <source>
        <dbReference type="HAMAP-Rule" id="MF_01451"/>
    </source>
</evidence>
<protein>
    <recommendedName>
        <fullName evidence="13">ATP-dependent helicase/nuclease subunit A</fullName>
        <ecNumber evidence="13">3.1.-.-</ecNumber>
        <ecNumber evidence="13">5.6.2.4</ecNumber>
    </recommendedName>
    <alternativeName>
        <fullName evidence="13">ATP-dependent helicase/nuclease AddA</fullName>
    </alternativeName>
    <alternativeName>
        <fullName evidence="13">DNA 3'-5' helicase AddA</fullName>
    </alternativeName>
</protein>
<keyword evidence="6 13" id="KW-0269">Exonuclease</keyword>
<dbReference type="Pfam" id="PF00580">
    <property type="entry name" value="UvrD-helicase"/>
    <property type="match status" value="1"/>
</dbReference>
<keyword evidence="9 13" id="KW-0234">DNA repair</keyword>
<proteinExistence type="inferred from homology"/>
<dbReference type="Pfam" id="PF12705">
    <property type="entry name" value="PDDEXK_1"/>
    <property type="match status" value="1"/>
</dbReference>
<keyword evidence="4 13" id="KW-0378">Hydrolase</keyword>
<dbReference type="EC" id="3.1.-.-" evidence="13"/>
<dbReference type="InterPro" id="IPR000212">
    <property type="entry name" value="DNA_helicase_UvrD/REP"/>
</dbReference>
<sequence>MSKTSFTPDQQHAISHGGHNVLVSASAGSGKTSVLVERVIQKVLQGTDVDKLLVVTFTDAAAKEMRDRIQTAINQQIRVEKDSEQQRHLISQLTKLNTANISTIHAFCLAIIRRYYYVIDLDPIFRILTDETEGILLREEVWNDLRESLYEKDGEIFAQLTANFSNDRSDDGFTDLMLRLYDFANATSDPKGWLAKLPEKYHIDSDLDKTAFYQQQILPIVKTTLQGALEGVQSLQTAIQNGSEDLEKFSPILASDHQQIEEILKNGLTDWNVLRGKLQALEFAPVKGGKRNDEVKAFKAQMKDVRGDSTHKDGYKMQLQELTQKYFSLDKSQLTQVLQHSEALVTELCKVTNAFMDAYAKEKRHRQILDFSDLEHFAMQILNGSSVESKSARKAYQKQFAEIIVDEYQDINPLQEAILTSVAQEQPGNMFMVGDVKQSIYAFRLADPHLFISKDRAYQSSDIDDERIILSKNFRSVRNVDDFTNLIFEQLMDRKLGEIPYDEDAKLVYGATYYPQEASKETEILIYDDDDQEDTQPKEEAKPGTFEIDDKSRGQVAIAGRRIKELIEEKTLIYDRHLKQQRLLTYGDVVLLTPTRKNNLTIVALFKRMGIPVVVNDAQNYFQTTEIAIMMSLLKIIDNPYQDIPLVAVLRSPIVGLDENELAFLRINNRTGNYFQAVLDFHRQFDANQTQAFQLKVFEKVDRFLAQLTHFQDIANQNQLATLIWTIYEETGFLDYVGGMPAGQQRQANLNALYDRARSYEKSSFKGLFQFVRFIERMQKRSKDLAEVPIHSDEAAVQVMTIHGSKGLEFPVVVLMDASHKFNTDSQKGKYVLDSKEGIGITYLDPEIRIQVDTPQKLAITDHIKRNSLAEEMRQLYVALTRAQQRLIIVGACDSKEKLLKKWQTAAQSSSLLLTEATRLNTNNFLDWIGEALVRHPQFSETDVDQVTLPDLKTDTTQFEVKFQTKSELQNVTGMPIDGEQKDWWQAFEKATHELDVTSLNTQEIDRVLNFKYPHQIATQTTAYQSVSEVKRLFDDPDSLEMTLSTVQQDQTLKTQSRYVTNDLGTPKFLQTTIKPKPTEIGTATHLVLQEIPLDVPPTEKSVQDLIGKLSMDRVITPEVAELVNVQHILRFFDSDLGKLMLAEPEKVHREVPFSLLMPAKQLFSGFKDFSDTEDTQILIHGIIDGYVELKDRAVLFDYKTDYVQPGSPKNGVQNIINRYAGQLNLYAAALTDILKHPVEERYLYLLAIGQLVEVH</sequence>
<dbReference type="PANTHER" id="PTHR11070:SF48">
    <property type="entry name" value="ATP-DEPENDENT HELICASE_NUCLEASE SUBUNIT A"/>
    <property type="match status" value="1"/>
</dbReference>
<evidence type="ECO:0000313" key="18">
    <source>
        <dbReference type="Proteomes" id="UP000051568"/>
    </source>
</evidence>
<keyword evidence="7 13" id="KW-0067">ATP-binding</keyword>
<comment type="cofactor">
    <cofactor evidence="13">
        <name>Mg(2+)</name>
        <dbReference type="ChEBI" id="CHEBI:18420"/>
    </cofactor>
</comment>
<keyword evidence="3 13" id="KW-0227">DNA damage</keyword>
<evidence type="ECO:0000256" key="14">
    <source>
        <dbReference type="PROSITE-ProRule" id="PRU00560"/>
    </source>
</evidence>
<dbReference type="PANTHER" id="PTHR11070">
    <property type="entry name" value="UVRD / RECB / PCRA DNA HELICASE FAMILY MEMBER"/>
    <property type="match status" value="1"/>
</dbReference>
<dbReference type="HAMAP" id="MF_01451">
    <property type="entry name" value="AddA"/>
    <property type="match status" value="1"/>
</dbReference>
<dbReference type="Proteomes" id="UP000051568">
    <property type="component" value="Unassembled WGS sequence"/>
</dbReference>
<dbReference type="EMBL" id="JQBR01000005">
    <property type="protein sequence ID" value="KRN66177.1"/>
    <property type="molecule type" value="Genomic_DNA"/>
</dbReference>
<evidence type="ECO:0000256" key="12">
    <source>
        <dbReference type="ARBA" id="ARBA00048988"/>
    </source>
</evidence>
<dbReference type="SUPFAM" id="SSF52980">
    <property type="entry name" value="Restriction endonuclease-like"/>
    <property type="match status" value="1"/>
</dbReference>
<dbReference type="GO" id="GO:0003690">
    <property type="term" value="F:double-stranded DNA binding"/>
    <property type="evidence" value="ECO:0007669"/>
    <property type="project" value="UniProtKB-UniRule"/>
</dbReference>
<comment type="similarity">
    <text evidence="13">Belongs to the helicase family. AddA subfamily.</text>
</comment>
<evidence type="ECO:0000259" key="15">
    <source>
        <dbReference type="PROSITE" id="PS51198"/>
    </source>
</evidence>
<dbReference type="PROSITE" id="PS51198">
    <property type="entry name" value="UVRD_HELICASE_ATP_BIND"/>
    <property type="match status" value="1"/>
</dbReference>
<dbReference type="Gene3D" id="1.10.274.50">
    <property type="match status" value="1"/>
</dbReference>
<dbReference type="Pfam" id="PF13361">
    <property type="entry name" value="UvrD_C"/>
    <property type="match status" value="1"/>
</dbReference>
<feature type="domain" description="UvrD-like helicase ATP-binding" evidence="15">
    <location>
        <begin position="4"/>
        <end position="477"/>
    </location>
</feature>
<evidence type="ECO:0000256" key="1">
    <source>
        <dbReference type="ARBA" id="ARBA00022722"/>
    </source>
</evidence>
<evidence type="ECO:0000256" key="2">
    <source>
        <dbReference type="ARBA" id="ARBA00022741"/>
    </source>
</evidence>
<dbReference type="STRING" id="319652.IV80_GL001422"/>
<organism evidence="17 18">
    <name type="scientific">Pediococcus cellicola</name>
    <dbReference type="NCBI Taxonomy" id="319652"/>
    <lineage>
        <taxon>Bacteria</taxon>
        <taxon>Bacillati</taxon>
        <taxon>Bacillota</taxon>
        <taxon>Bacilli</taxon>
        <taxon>Lactobacillales</taxon>
        <taxon>Lactobacillaceae</taxon>
        <taxon>Pediococcus</taxon>
    </lineage>
</organism>
<gene>
    <name evidence="13" type="primary">addA</name>
    <name evidence="17" type="ORF">IV80_GL001422</name>
</gene>
<dbReference type="AlphaFoldDB" id="A0A0R2IMF2"/>
<dbReference type="Gene3D" id="3.40.50.300">
    <property type="entry name" value="P-loop containing nucleotide triphosphate hydrolases"/>
    <property type="match status" value="4"/>
</dbReference>
<dbReference type="GO" id="GO:0033202">
    <property type="term" value="C:DNA helicase complex"/>
    <property type="evidence" value="ECO:0007669"/>
    <property type="project" value="TreeGrafter"/>
</dbReference>
<comment type="catalytic activity">
    <reaction evidence="12 13">
        <text>ATP + H2O = ADP + phosphate + H(+)</text>
        <dbReference type="Rhea" id="RHEA:13065"/>
        <dbReference type="ChEBI" id="CHEBI:15377"/>
        <dbReference type="ChEBI" id="CHEBI:15378"/>
        <dbReference type="ChEBI" id="CHEBI:30616"/>
        <dbReference type="ChEBI" id="CHEBI:43474"/>
        <dbReference type="ChEBI" id="CHEBI:456216"/>
        <dbReference type="EC" id="5.6.2.4"/>
    </reaction>
</comment>
<dbReference type="InterPro" id="IPR014016">
    <property type="entry name" value="UvrD-like_ATP-bd"/>
</dbReference>
<dbReference type="GO" id="GO:0043138">
    <property type="term" value="F:3'-5' DNA helicase activity"/>
    <property type="evidence" value="ECO:0007669"/>
    <property type="project" value="UniProtKB-UniRule"/>
</dbReference>
<comment type="subunit">
    <text evidence="13">Heterodimer of AddA and AddB/RexB.</text>
</comment>
<evidence type="ECO:0000256" key="7">
    <source>
        <dbReference type="ARBA" id="ARBA00022840"/>
    </source>
</evidence>
<dbReference type="InterPro" id="IPR011335">
    <property type="entry name" value="Restrct_endonuc-II-like"/>
</dbReference>
<evidence type="ECO:0000256" key="5">
    <source>
        <dbReference type="ARBA" id="ARBA00022806"/>
    </source>
</evidence>
<dbReference type="RefSeq" id="WP_057750771.1">
    <property type="nucleotide sequence ID" value="NZ_BJVH01000005.1"/>
</dbReference>
<comment type="catalytic activity">
    <reaction evidence="11 13">
        <text>Couples ATP hydrolysis with the unwinding of duplex DNA by translocating in the 3'-5' direction.</text>
        <dbReference type="EC" id="5.6.2.4"/>
    </reaction>
</comment>
<evidence type="ECO:0000256" key="11">
    <source>
        <dbReference type="ARBA" id="ARBA00034617"/>
    </source>
</evidence>
<dbReference type="SUPFAM" id="SSF52540">
    <property type="entry name" value="P-loop containing nucleoside triphosphate hydrolases"/>
    <property type="match status" value="1"/>
</dbReference>
<dbReference type="InterPro" id="IPR027417">
    <property type="entry name" value="P-loop_NTPase"/>
</dbReference>
<comment type="caution">
    <text evidence="17">The sequence shown here is derived from an EMBL/GenBank/DDBJ whole genome shotgun (WGS) entry which is preliminary data.</text>
</comment>
<evidence type="ECO:0000256" key="3">
    <source>
        <dbReference type="ARBA" id="ARBA00022763"/>
    </source>
</evidence>
<evidence type="ECO:0000256" key="8">
    <source>
        <dbReference type="ARBA" id="ARBA00023125"/>
    </source>
</evidence>
<dbReference type="GO" id="GO:0016887">
    <property type="term" value="F:ATP hydrolysis activity"/>
    <property type="evidence" value="ECO:0007669"/>
    <property type="project" value="RHEA"/>
</dbReference>
<evidence type="ECO:0000256" key="9">
    <source>
        <dbReference type="ARBA" id="ARBA00023204"/>
    </source>
</evidence>
<keyword evidence="10 13" id="KW-0413">Isomerase</keyword>
<keyword evidence="8 13" id="KW-0238">DNA-binding</keyword>
<dbReference type="NCBIfam" id="TIGR02785">
    <property type="entry name" value="addA_Gpos"/>
    <property type="match status" value="1"/>
</dbReference>
<name>A0A0R2IMF2_9LACO</name>
<dbReference type="InterPro" id="IPR038726">
    <property type="entry name" value="PDDEXK_AddAB-type"/>
</dbReference>